<dbReference type="GO" id="GO:0005381">
    <property type="term" value="F:iron ion transmembrane transporter activity"/>
    <property type="evidence" value="ECO:0007669"/>
    <property type="project" value="UniProtKB-UniRule"/>
</dbReference>
<evidence type="ECO:0000256" key="4">
    <source>
        <dbReference type="ARBA" id="ARBA00022554"/>
    </source>
</evidence>
<evidence type="ECO:0000256" key="3">
    <source>
        <dbReference type="ARBA" id="ARBA00022496"/>
    </source>
</evidence>
<accession>A0A6P8D2B7</accession>
<proteinExistence type="inferred from homology"/>
<keyword evidence="9" id="KW-0406">Ion transport</keyword>
<dbReference type="GeneID" id="116203584"/>
<protein>
    <recommendedName>
        <fullName evidence="9">Vacuolar iron transporter</fullName>
    </recommendedName>
</protein>
<keyword evidence="4 9" id="KW-0926">Vacuole</keyword>
<dbReference type="GO" id="GO:0005774">
    <property type="term" value="C:vacuolar membrane"/>
    <property type="evidence" value="ECO:0007669"/>
    <property type="project" value="UniProtKB-SubCell"/>
</dbReference>
<comment type="caution">
    <text evidence="9">Lacks conserved residue(s) required for the propagation of feature annotation.</text>
</comment>
<evidence type="ECO:0000313" key="11">
    <source>
        <dbReference type="Proteomes" id="UP000515151"/>
    </source>
</evidence>
<keyword evidence="5 9" id="KW-0812">Transmembrane</keyword>
<comment type="catalytic activity">
    <reaction evidence="8">
        <text>Fe(2+)(in) = Fe(2+)(out)</text>
        <dbReference type="Rhea" id="RHEA:28486"/>
        <dbReference type="ChEBI" id="CHEBI:29033"/>
    </reaction>
    <physiologicalReaction direction="left-to-right" evidence="8">
        <dbReference type="Rhea" id="RHEA:28487"/>
    </physiologicalReaction>
</comment>
<feature type="region of interest" description="Disordered" evidence="10">
    <location>
        <begin position="1"/>
        <end position="47"/>
    </location>
</feature>
<keyword evidence="11" id="KW-1185">Reference proteome</keyword>
<keyword evidence="6 9" id="KW-1133">Transmembrane helix</keyword>
<evidence type="ECO:0000256" key="2">
    <source>
        <dbReference type="ARBA" id="ARBA00007049"/>
    </source>
</evidence>
<keyword evidence="7 9" id="KW-0472">Membrane</keyword>
<dbReference type="Proteomes" id="UP000515151">
    <property type="component" value="Chromosome 4"/>
</dbReference>
<evidence type="ECO:0000313" key="12">
    <source>
        <dbReference type="RefSeq" id="XP_031391237.1"/>
    </source>
</evidence>
<keyword evidence="9" id="KW-0813">Transport</keyword>
<feature type="transmembrane region" description="Helical" evidence="9">
    <location>
        <begin position="191"/>
        <end position="213"/>
    </location>
</feature>
<name>A0A6P8D2B7_PUNGR</name>
<keyword evidence="3" id="KW-0410">Iron transport</keyword>
<comment type="similarity">
    <text evidence="2 9">Belongs to the CCC1 family.</text>
</comment>
<evidence type="ECO:0000256" key="10">
    <source>
        <dbReference type="SAM" id="MobiDB-lite"/>
    </source>
</evidence>
<evidence type="ECO:0000256" key="6">
    <source>
        <dbReference type="ARBA" id="ARBA00022989"/>
    </source>
</evidence>
<dbReference type="InterPro" id="IPR008217">
    <property type="entry name" value="Ccc1_fam"/>
</dbReference>
<feature type="compositionally biased region" description="Basic and acidic residues" evidence="10">
    <location>
        <begin position="24"/>
        <end position="33"/>
    </location>
</feature>
<evidence type="ECO:0000256" key="9">
    <source>
        <dbReference type="RuleBase" id="RU369115"/>
    </source>
</evidence>
<organism evidence="11 12">
    <name type="scientific">Punica granatum</name>
    <name type="common">Pomegranate</name>
    <dbReference type="NCBI Taxonomy" id="22663"/>
    <lineage>
        <taxon>Eukaryota</taxon>
        <taxon>Viridiplantae</taxon>
        <taxon>Streptophyta</taxon>
        <taxon>Embryophyta</taxon>
        <taxon>Tracheophyta</taxon>
        <taxon>Spermatophyta</taxon>
        <taxon>Magnoliopsida</taxon>
        <taxon>eudicotyledons</taxon>
        <taxon>Gunneridae</taxon>
        <taxon>Pentapetalae</taxon>
        <taxon>rosids</taxon>
        <taxon>malvids</taxon>
        <taxon>Myrtales</taxon>
        <taxon>Lythraceae</taxon>
        <taxon>Punica</taxon>
    </lineage>
</organism>
<feature type="transmembrane region" description="Helical" evidence="9">
    <location>
        <begin position="248"/>
        <end position="269"/>
    </location>
</feature>
<comment type="subcellular location">
    <subcellularLocation>
        <location evidence="1 9">Vacuole membrane</location>
        <topology evidence="1 9">Multi-pass membrane protein</topology>
    </subcellularLocation>
</comment>
<evidence type="ECO:0000256" key="1">
    <source>
        <dbReference type="ARBA" id="ARBA00004128"/>
    </source>
</evidence>
<dbReference type="GO" id="GO:0005384">
    <property type="term" value="F:manganese ion transmembrane transporter activity"/>
    <property type="evidence" value="ECO:0007669"/>
    <property type="project" value="InterPro"/>
</dbReference>
<evidence type="ECO:0000256" key="8">
    <source>
        <dbReference type="ARBA" id="ARBA00044464"/>
    </source>
</evidence>
<comment type="function">
    <text evidence="9">Vacuolar Fe(2+) uptake transporter.</text>
</comment>
<feature type="transmembrane region" description="Helical" evidence="9">
    <location>
        <begin position="219"/>
        <end position="236"/>
    </location>
</feature>
<dbReference type="PANTHER" id="PTHR31851">
    <property type="entry name" value="FE(2+)/MN(2+) TRANSPORTER PCL1"/>
    <property type="match status" value="1"/>
</dbReference>
<dbReference type="GO" id="GO:0030026">
    <property type="term" value="P:intracellular manganese ion homeostasis"/>
    <property type="evidence" value="ECO:0007669"/>
    <property type="project" value="InterPro"/>
</dbReference>
<evidence type="ECO:0000256" key="5">
    <source>
        <dbReference type="ARBA" id="ARBA00022692"/>
    </source>
</evidence>
<sequence>MMTHFDWKMTENSTDTNGRTRLLRPGENKRNNDNDNDDDDVERGRPKEPWKGELVKSIVYAGLDAIVTCFSLISSISAGHLSSVDVLVLGFANLVADGISMGFGDFISSGTENDVAAKERAVTKWDVTNHITPQLMELLQKYQMLGMSTEDAATVVRIFAKYKDILVDEKMMAQKGILPPEEAYKPWKNGLVTFAAFIFFGSAPLLSFIILIPFTDSEIIKFVGACVLSGISLALLGITKAKIVGQSYVGSAMVTVLNGAIAASAAYGLGWTLRNVAG</sequence>
<dbReference type="Pfam" id="PF01988">
    <property type="entry name" value="VIT1"/>
    <property type="match status" value="1"/>
</dbReference>
<reference evidence="12" key="2">
    <citation type="submission" date="2025-08" db="UniProtKB">
        <authorList>
            <consortium name="RefSeq"/>
        </authorList>
    </citation>
    <scope>IDENTIFICATION</scope>
    <source>
        <tissue evidence="12">Leaf</tissue>
    </source>
</reference>
<evidence type="ECO:0000256" key="7">
    <source>
        <dbReference type="ARBA" id="ARBA00023136"/>
    </source>
</evidence>
<keyword evidence="3" id="KW-0408">Iron</keyword>
<gene>
    <name evidence="12" type="primary">LOC116203584</name>
</gene>
<dbReference type="AlphaFoldDB" id="A0A6P8D2B7"/>
<feature type="compositionally biased region" description="Polar residues" evidence="10">
    <location>
        <begin position="10"/>
        <end position="19"/>
    </location>
</feature>
<dbReference type="RefSeq" id="XP_031391237.1">
    <property type="nucleotide sequence ID" value="XM_031535377.1"/>
</dbReference>
<dbReference type="GO" id="GO:0140315">
    <property type="term" value="F:iron ion sequestering activity"/>
    <property type="evidence" value="ECO:0007669"/>
    <property type="project" value="UniProtKB-UniRule"/>
</dbReference>
<reference evidence="11" key="1">
    <citation type="journal article" date="2020" name="Plant Biotechnol. J.">
        <title>The pomegranate (Punica granatum L.) draft genome dissects genetic divergence between soft- and hard-seeded cultivars.</title>
        <authorList>
            <person name="Luo X."/>
            <person name="Li H."/>
            <person name="Wu Z."/>
            <person name="Yao W."/>
            <person name="Zhao P."/>
            <person name="Cao D."/>
            <person name="Yu H."/>
            <person name="Li K."/>
            <person name="Poudel K."/>
            <person name="Zhao D."/>
            <person name="Zhang F."/>
            <person name="Xia X."/>
            <person name="Chen L."/>
            <person name="Wang Q."/>
            <person name="Jing D."/>
            <person name="Cao S."/>
        </authorList>
    </citation>
    <scope>NUCLEOTIDE SEQUENCE [LARGE SCALE GENOMIC DNA]</scope>
    <source>
        <strain evidence="11">cv. Tunisia</strain>
    </source>
</reference>